<reference evidence="1 2" key="1">
    <citation type="submission" date="2023-10" db="EMBL/GenBank/DDBJ databases">
        <title>Sphingomonas sp. HF-S4 16S ribosomal RNA gene Genome sequencing and assembly.</title>
        <authorList>
            <person name="Lee H."/>
        </authorList>
    </citation>
    <scope>NUCLEOTIDE SEQUENCE [LARGE SCALE GENOMIC DNA]</scope>
    <source>
        <strain evidence="1 2">HF-S4</strain>
    </source>
</reference>
<comment type="caution">
    <text evidence="1">The sequence shown here is derived from an EMBL/GenBank/DDBJ whole genome shotgun (WGS) entry which is preliminary data.</text>
</comment>
<sequence>MAGIDDSDKQEVDEAIVFTRNFKKPGSGLESASGGVRATSSCDSNCDCYIETEWTTAAGIAGYRYGS</sequence>
<organism evidence="1 2">
    <name type="scientific">Sphingomonas agrestis</name>
    <dbReference type="NCBI Taxonomy" id="3080540"/>
    <lineage>
        <taxon>Bacteria</taxon>
        <taxon>Pseudomonadati</taxon>
        <taxon>Pseudomonadota</taxon>
        <taxon>Alphaproteobacteria</taxon>
        <taxon>Sphingomonadales</taxon>
        <taxon>Sphingomonadaceae</taxon>
        <taxon>Sphingomonas</taxon>
    </lineage>
</organism>
<name>A0ABU3YCD0_9SPHN</name>
<accession>A0ABU3YCD0</accession>
<evidence type="ECO:0000313" key="1">
    <source>
        <dbReference type="EMBL" id="MDV3459050.1"/>
    </source>
</evidence>
<dbReference type="Proteomes" id="UP001273531">
    <property type="component" value="Unassembled WGS sequence"/>
</dbReference>
<dbReference type="EMBL" id="JAWJEJ010000002">
    <property type="protein sequence ID" value="MDV3459050.1"/>
    <property type="molecule type" value="Genomic_DNA"/>
</dbReference>
<proteinExistence type="predicted"/>
<gene>
    <name evidence="1" type="ORF">RZN05_18775</name>
</gene>
<evidence type="ECO:0000313" key="2">
    <source>
        <dbReference type="Proteomes" id="UP001273531"/>
    </source>
</evidence>
<protein>
    <submittedName>
        <fullName evidence="1">Uncharacterized protein</fullName>
    </submittedName>
</protein>
<keyword evidence="2" id="KW-1185">Reference proteome</keyword>
<dbReference type="RefSeq" id="WP_317228209.1">
    <property type="nucleotide sequence ID" value="NZ_JAWJEJ010000002.1"/>
</dbReference>